<accession>A0A1W1UNL1</accession>
<dbReference type="InterPro" id="IPR025484">
    <property type="entry name" value="DUF4376"/>
</dbReference>
<dbReference type="RefSeq" id="WP_084256567.1">
    <property type="nucleotide sequence ID" value="NZ_FWWV01000009.1"/>
</dbReference>
<feature type="domain" description="DUF4376" evidence="1">
    <location>
        <begin position="120"/>
        <end position="227"/>
    </location>
</feature>
<dbReference type="AlphaFoldDB" id="A0A1W1UNL1"/>
<reference evidence="3" key="1">
    <citation type="submission" date="2017-04" db="EMBL/GenBank/DDBJ databases">
        <authorList>
            <person name="Varghese N."/>
            <person name="Submissions S."/>
        </authorList>
    </citation>
    <scope>NUCLEOTIDE SEQUENCE [LARGE SCALE GENOMIC DNA]</scope>
    <source>
        <strain evidence="3">DSM 23072</strain>
    </source>
</reference>
<protein>
    <recommendedName>
        <fullName evidence="1">DUF4376 domain-containing protein</fullName>
    </recommendedName>
</protein>
<dbReference type="Proteomes" id="UP000192408">
    <property type="component" value="Unassembled WGS sequence"/>
</dbReference>
<sequence>MDNTTIDNTTKLGTKYYDDLGREHLVTVFDFTLPDNCTFTQPPHDKEGFGVKLINNEWQYVPDYRGKIAYQKDSKVQQEITELGDLDSALTLLPPPSQYHHWDNNAWILSADNALKLKSEQQQTVWELIKNERYRRTHSGVYLKTIDKWFHTDEPSRIQYLTIHQLPALPANLQWKTMNNSFVTMTPSLLNELIVAMVLHEQADFANAEKHRVAMLSADNPQDYDFSTGWSEIYE</sequence>
<dbReference type="STRING" id="1122938.SAMN05660772_02092"/>
<name>A0A1W1UNL1_9PAST</name>
<evidence type="ECO:0000259" key="1">
    <source>
        <dbReference type="Pfam" id="PF14301"/>
    </source>
</evidence>
<evidence type="ECO:0000313" key="2">
    <source>
        <dbReference type="EMBL" id="SMB82391.1"/>
    </source>
</evidence>
<keyword evidence="3" id="KW-1185">Reference proteome</keyword>
<gene>
    <name evidence="2" type="ORF">SAMN05660772_02092</name>
</gene>
<dbReference type="Pfam" id="PF14301">
    <property type="entry name" value="DUF4376"/>
    <property type="match status" value="1"/>
</dbReference>
<evidence type="ECO:0000313" key="3">
    <source>
        <dbReference type="Proteomes" id="UP000192408"/>
    </source>
</evidence>
<proteinExistence type="predicted"/>
<organism evidence="2 3">
    <name type="scientific">Pasteurella testudinis DSM 23072</name>
    <dbReference type="NCBI Taxonomy" id="1122938"/>
    <lineage>
        <taxon>Bacteria</taxon>
        <taxon>Pseudomonadati</taxon>
        <taxon>Pseudomonadota</taxon>
        <taxon>Gammaproteobacteria</taxon>
        <taxon>Pasteurellales</taxon>
        <taxon>Pasteurellaceae</taxon>
        <taxon>Pasteurella</taxon>
    </lineage>
</organism>
<dbReference type="EMBL" id="FWWV01000009">
    <property type="protein sequence ID" value="SMB82391.1"/>
    <property type="molecule type" value="Genomic_DNA"/>
</dbReference>